<dbReference type="EnsemblBacteria" id="BAD02131">
    <property type="protein sequence ID" value="BAD02131"/>
    <property type="gene ID" value="BAD02131"/>
</dbReference>
<feature type="domain" description="Phospholipase D-like" evidence="1">
    <location>
        <begin position="262"/>
        <end position="402"/>
    </location>
</feature>
<dbReference type="EMBL" id="AP006585">
    <property type="protein sequence ID" value="BAD02131.1"/>
    <property type="molecule type" value="Genomic_DNA"/>
</dbReference>
<gene>
    <name evidence="2" type="ordered locus">slr6015</name>
    <name evidence="3" type="ordered locus">slr6074</name>
</gene>
<dbReference type="Pfam" id="PF13091">
    <property type="entry name" value="PLDc_2"/>
    <property type="match status" value="1"/>
</dbReference>
<proteinExistence type="predicted"/>
<evidence type="ECO:0000259" key="1">
    <source>
        <dbReference type="Pfam" id="PF13091"/>
    </source>
</evidence>
<dbReference type="Proteomes" id="UP000001425">
    <property type="component" value="Plasmid pSYSX"/>
</dbReference>
<name>Q6YRT0_SYNY3</name>
<organism evidence="3 4">
    <name type="scientific">Synechocystis sp. (strain ATCC 27184 / PCC 6803 / Kazusa)</name>
    <dbReference type="NCBI Taxonomy" id="1111708"/>
    <lineage>
        <taxon>Bacteria</taxon>
        <taxon>Bacillati</taxon>
        <taxon>Cyanobacteriota</taxon>
        <taxon>Cyanophyceae</taxon>
        <taxon>Synechococcales</taxon>
        <taxon>Merismopediaceae</taxon>
        <taxon>Synechocystis</taxon>
    </lineage>
</organism>
<reference evidence="3 4" key="1">
    <citation type="journal article" date="2003" name="DNA Res.">
        <title>Structural analysis of four large plasmids harboring in a unicellular cyanobacterium, Synechocystis sp. PCC 6803.</title>
        <authorList>
            <person name="Kaneko T."/>
            <person name="Nakamura Y."/>
            <person name="Sasamoto S."/>
            <person name="Watanabe A."/>
            <person name="Kohara M."/>
            <person name="Matsumoto M."/>
            <person name="Shimpo S."/>
            <person name="Yamada M."/>
            <person name="Tabata S."/>
        </authorList>
    </citation>
    <scope>NUCLEOTIDE SEQUENCE [LARGE SCALE GENOMIC DNA]</scope>
    <source>
        <strain evidence="3">PCC 6803</strain>
        <strain evidence="4">PCC 6803 / Kazusa</strain>
        <plasmid evidence="4">Plasmid pSYSX</plasmid>
        <plasmid evidence="3">pSYSX</plasmid>
    </source>
</reference>
<dbReference type="KEGG" id="syn:slr6074"/>
<evidence type="ECO:0000313" key="2">
    <source>
        <dbReference type="EMBL" id="BAD02072.1"/>
    </source>
</evidence>
<dbReference type="KEGG" id="syn:slr6015"/>
<dbReference type="EMBL" id="AP006585">
    <property type="protein sequence ID" value="BAD02072.1"/>
    <property type="molecule type" value="Genomic_DNA"/>
</dbReference>
<dbReference type="Gene3D" id="3.30.870.10">
    <property type="entry name" value="Endonuclease Chain A"/>
    <property type="match status" value="1"/>
</dbReference>
<dbReference type="SUPFAM" id="SSF56024">
    <property type="entry name" value="Phospholipase D/nuclease"/>
    <property type="match status" value="1"/>
</dbReference>
<dbReference type="InParanoid" id="Q6YRT0"/>
<dbReference type="AlphaFoldDB" id="Q6YRT0"/>
<geneLocation type="plasmid" evidence="3 4">
    <name>pSYSX</name>
</geneLocation>
<keyword evidence="4" id="KW-1185">Reference proteome</keyword>
<protein>
    <submittedName>
        <fullName evidence="2">Slr6015 protein</fullName>
    </submittedName>
    <submittedName>
        <fullName evidence="3">Slr6074 protein</fullName>
    </submittedName>
</protein>
<evidence type="ECO:0000313" key="4">
    <source>
        <dbReference type="Proteomes" id="UP000001425"/>
    </source>
</evidence>
<dbReference type="InterPro" id="IPR025202">
    <property type="entry name" value="PLD-like_dom"/>
</dbReference>
<sequence>MKIIVKLQGVFERKNVDNNTVRQSSLSDLLNDLRVLATSHNRHHISYIHQSFGLNFLSQQTLEHLIQKVGGKSSYLSSTFLTPANQNLIQEEFFYSYCFTCPIISLQLSPHDPQLPLWSGQHCDGTYNLDISNDVDNLRLQSIRQEALSIIKQKTSVEIIRAALHSPNNFAIPITLSTGEYITIWQKLEELPSELQIAVMALIKNYFPSFLSAEAKSLIDEYKKKYIVFNYQNLLEFTISENEPKGLDFIVGRGLHRKEIEALISSAQRFLLISSFRLEDESIVQLIVKKAKELPEGVWILTDLNNDVLDRIDTNMEGKIDHEDDYAESDRKKKECLRLLATSGVSIRSGLFHLKCYITEKSSYMGSCNLTGGSLERNGEAGIIWKNVESHQRLIDHFSHLWDEQSNAVILPTTQGIRSQGLSNYFAISKREGFLTYHSNDLTRTLTEFARNPTGKISIYTRTFAPTAQQEELLSRLHCHIFYGHRNYSNLDAKQIYNLHAKIIIIGTTAAYMGSQDFAFGRRSNHDLTYKTTDLNEIQAITQLVDALHRG</sequence>
<dbReference type="EnsemblBacteria" id="BAD02072">
    <property type="protein sequence ID" value="BAD02072"/>
    <property type="gene ID" value="BAD02072"/>
</dbReference>
<dbReference type="SMR" id="Q6YRT0"/>
<evidence type="ECO:0000313" key="3">
    <source>
        <dbReference type="EMBL" id="BAD02131.1"/>
    </source>
</evidence>
<keyword evidence="3" id="KW-0614">Plasmid</keyword>
<accession>Q6YRT0</accession>